<dbReference type="AlphaFoldDB" id="A0AAV1SGE6"/>
<dbReference type="Proteomes" id="UP001314170">
    <property type="component" value="Unassembled WGS sequence"/>
</dbReference>
<gene>
    <name evidence="1" type="ORF">DCAF_LOCUS23206</name>
</gene>
<protein>
    <submittedName>
        <fullName evidence="1">Uncharacterized protein</fullName>
    </submittedName>
</protein>
<keyword evidence="2" id="KW-1185">Reference proteome</keyword>
<sequence length="72" mass="8325">MSILPHSFVLCDLVDDEMTKWAKGLILFLKTRNDRSRKLNEELKKKLINGMGIRDLQYDDGVEMGMPTTLKI</sequence>
<name>A0AAV1SGE6_9ROSI</name>
<organism evidence="1 2">
    <name type="scientific">Dovyalis caffra</name>
    <dbReference type="NCBI Taxonomy" id="77055"/>
    <lineage>
        <taxon>Eukaryota</taxon>
        <taxon>Viridiplantae</taxon>
        <taxon>Streptophyta</taxon>
        <taxon>Embryophyta</taxon>
        <taxon>Tracheophyta</taxon>
        <taxon>Spermatophyta</taxon>
        <taxon>Magnoliopsida</taxon>
        <taxon>eudicotyledons</taxon>
        <taxon>Gunneridae</taxon>
        <taxon>Pentapetalae</taxon>
        <taxon>rosids</taxon>
        <taxon>fabids</taxon>
        <taxon>Malpighiales</taxon>
        <taxon>Salicaceae</taxon>
        <taxon>Flacourtieae</taxon>
        <taxon>Dovyalis</taxon>
    </lineage>
</organism>
<accession>A0AAV1SGE6</accession>
<dbReference type="EMBL" id="CAWUPB010001184">
    <property type="protein sequence ID" value="CAK7350474.1"/>
    <property type="molecule type" value="Genomic_DNA"/>
</dbReference>
<evidence type="ECO:0000313" key="2">
    <source>
        <dbReference type="Proteomes" id="UP001314170"/>
    </source>
</evidence>
<proteinExistence type="predicted"/>
<reference evidence="1 2" key="1">
    <citation type="submission" date="2024-01" db="EMBL/GenBank/DDBJ databases">
        <authorList>
            <person name="Waweru B."/>
        </authorList>
    </citation>
    <scope>NUCLEOTIDE SEQUENCE [LARGE SCALE GENOMIC DNA]</scope>
</reference>
<evidence type="ECO:0000313" key="1">
    <source>
        <dbReference type="EMBL" id="CAK7350474.1"/>
    </source>
</evidence>
<comment type="caution">
    <text evidence="1">The sequence shown here is derived from an EMBL/GenBank/DDBJ whole genome shotgun (WGS) entry which is preliminary data.</text>
</comment>